<evidence type="ECO:0000256" key="7">
    <source>
        <dbReference type="SAM" id="Coils"/>
    </source>
</evidence>
<dbReference type="GO" id="GO:0072583">
    <property type="term" value="P:clathrin-dependent endocytosis"/>
    <property type="evidence" value="ECO:0007669"/>
    <property type="project" value="TreeGrafter"/>
</dbReference>
<dbReference type="Pfam" id="PF01086">
    <property type="entry name" value="Clathrin_lg_ch"/>
    <property type="match status" value="1"/>
</dbReference>
<dbReference type="OrthoDB" id="5512at2759"/>
<comment type="subcellular location">
    <subcellularLocation>
        <location evidence="1 6">Cytoplasmic vesicle membrane</location>
        <topology evidence="1 6">Peripheral membrane protein</topology>
        <orientation evidence="1 6">Cytoplasmic side</orientation>
    </subcellularLocation>
    <subcellularLocation>
        <location evidence="6">Membrane</location>
        <location evidence="6">Coated pit</location>
        <topology evidence="6">Peripheral membrane protein</topology>
        <orientation evidence="6">Cytoplasmic side</orientation>
    </subcellularLocation>
    <text evidence="6">Cytoplasmic face of coated pits and vesicles.</text>
</comment>
<protein>
    <recommendedName>
        <fullName evidence="6">Clathrin light chain</fullName>
    </recommendedName>
</protein>
<evidence type="ECO:0000256" key="1">
    <source>
        <dbReference type="ARBA" id="ARBA00004180"/>
    </source>
</evidence>
<keyword evidence="7" id="KW-0175">Coiled coil</keyword>
<dbReference type="GO" id="GO:0006886">
    <property type="term" value="P:intracellular protein transport"/>
    <property type="evidence" value="ECO:0007669"/>
    <property type="project" value="InterPro"/>
</dbReference>
<reference evidence="8" key="1">
    <citation type="submission" date="2022-11" db="EMBL/GenBank/DDBJ databases">
        <authorList>
            <person name="Kikuchi T."/>
        </authorList>
    </citation>
    <scope>NUCLEOTIDE SEQUENCE</scope>
    <source>
        <strain evidence="8">PS1010</strain>
    </source>
</reference>
<gene>
    <name evidence="8" type="ORF">CAMP_LOCUS12667</name>
</gene>
<dbReference type="Proteomes" id="UP001152747">
    <property type="component" value="Unassembled WGS sequence"/>
</dbReference>
<evidence type="ECO:0000256" key="6">
    <source>
        <dbReference type="RuleBase" id="RU363137"/>
    </source>
</evidence>
<sequence length="219" mass="24266">MSDPVADFLAREQNMFADFDGAPPQEAPAVAQDPVDDLADDFGDLQAAENPAAAAPVQIAPIDSGVDLDGLVAEADAENNAPILNGAAQNGTGSISSGPSPVFPRIEAEKIRVWKENQQRVLEQKDAAEEKRKEELKAQARKELDDWYKQREQTLKLAHSENLKNEQSTQELFAKQQDGEAQWESVNKLVEQQKSKLRFHLSSPQHCSHHIFQISLLFV</sequence>
<keyword evidence="9" id="KW-1185">Reference proteome</keyword>
<dbReference type="PANTHER" id="PTHR10639">
    <property type="entry name" value="CLATHRIN LIGHT CHAIN"/>
    <property type="match status" value="1"/>
</dbReference>
<dbReference type="InterPro" id="IPR000996">
    <property type="entry name" value="Clathrin_L-chain"/>
</dbReference>
<dbReference type="GO" id="GO:0030132">
    <property type="term" value="C:clathrin coat of coated pit"/>
    <property type="evidence" value="ECO:0007669"/>
    <property type="project" value="InterPro"/>
</dbReference>
<comment type="similarity">
    <text evidence="2 6">Belongs to the clathrin light chain family.</text>
</comment>
<evidence type="ECO:0000313" key="8">
    <source>
        <dbReference type="EMBL" id="CAI5450030.1"/>
    </source>
</evidence>
<name>A0A9P1IRL7_9PELO</name>
<accession>A0A9P1IRL7</accession>
<dbReference type="GO" id="GO:0032050">
    <property type="term" value="F:clathrin heavy chain binding"/>
    <property type="evidence" value="ECO:0007669"/>
    <property type="project" value="TreeGrafter"/>
</dbReference>
<keyword evidence="4 6" id="KW-0168">Coated pit</keyword>
<keyword evidence="5 6" id="KW-0968">Cytoplasmic vesicle</keyword>
<dbReference type="EMBL" id="CANHGI010000005">
    <property type="protein sequence ID" value="CAI5450030.1"/>
    <property type="molecule type" value="Genomic_DNA"/>
</dbReference>
<evidence type="ECO:0000256" key="3">
    <source>
        <dbReference type="ARBA" id="ARBA00023136"/>
    </source>
</evidence>
<evidence type="ECO:0000256" key="5">
    <source>
        <dbReference type="ARBA" id="ARBA00023329"/>
    </source>
</evidence>
<organism evidence="8 9">
    <name type="scientific">Caenorhabditis angaria</name>
    <dbReference type="NCBI Taxonomy" id="860376"/>
    <lineage>
        <taxon>Eukaryota</taxon>
        <taxon>Metazoa</taxon>
        <taxon>Ecdysozoa</taxon>
        <taxon>Nematoda</taxon>
        <taxon>Chromadorea</taxon>
        <taxon>Rhabditida</taxon>
        <taxon>Rhabditina</taxon>
        <taxon>Rhabditomorpha</taxon>
        <taxon>Rhabditoidea</taxon>
        <taxon>Rhabditidae</taxon>
        <taxon>Peloderinae</taxon>
        <taxon>Caenorhabditis</taxon>
    </lineage>
</organism>
<comment type="caution">
    <text evidence="8">The sequence shown here is derived from an EMBL/GenBank/DDBJ whole genome shotgun (WGS) entry which is preliminary data.</text>
</comment>
<dbReference type="GO" id="GO:0005198">
    <property type="term" value="F:structural molecule activity"/>
    <property type="evidence" value="ECO:0007669"/>
    <property type="project" value="InterPro"/>
</dbReference>
<dbReference type="AlphaFoldDB" id="A0A9P1IRL7"/>
<comment type="function">
    <text evidence="6">Clathrin is the major protein of the polyhedral coat of coated pits and vesicles.</text>
</comment>
<dbReference type="GO" id="GO:0099631">
    <property type="term" value="C:postsynaptic endocytic zone cytoplasmic component"/>
    <property type="evidence" value="ECO:0007669"/>
    <property type="project" value="TreeGrafter"/>
</dbReference>
<dbReference type="PANTHER" id="PTHR10639:SF7">
    <property type="entry name" value="CLATHRIN LIGHT CHAIN"/>
    <property type="match status" value="1"/>
</dbReference>
<proteinExistence type="inferred from homology"/>
<evidence type="ECO:0000313" key="9">
    <source>
        <dbReference type="Proteomes" id="UP001152747"/>
    </source>
</evidence>
<keyword evidence="3 6" id="KW-0472">Membrane</keyword>
<dbReference type="GO" id="GO:0030672">
    <property type="term" value="C:synaptic vesicle membrane"/>
    <property type="evidence" value="ECO:0007669"/>
    <property type="project" value="TreeGrafter"/>
</dbReference>
<dbReference type="GO" id="GO:0030130">
    <property type="term" value="C:clathrin coat of trans-Golgi network vesicle"/>
    <property type="evidence" value="ECO:0007669"/>
    <property type="project" value="InterPro"/>
</dbReference>
<evidence type="ECO:0000256" key="2">
    <source>
        <dbReference type="ARBA" id="ARBA00005263"/>
    </source>
</evidence>
<evidence type="ECO:0000256" key="4">
    <source>
        <dbReference type="ARBA" id="ARBA00023176"/>
    </source>
</evidence>
<feature type="coiled-coil region" evidence="7">
    <location>
        <begin position="111"/>
        <end position="150"/>
    </location>
</feature>